<keyword evidence="1" id="KW-0472">Membrane</keyword>
<sequence>MKILDTLGKTKKAIGGIVAILIVCALIFFAGMHFGGKSGEPTITSTALTQQLQEVNDLVTMEYNYTKVGKFENSLQLNGWDIPLTTKSFLLTYSGKLSAGVDMSKAEVNVKDHTISVKIPEVAIFSNVIDEKSIEVYDETKNIFNPISIKDYTTFATQQKDKVEEEAIENGFLSEAATKAQSAIRKFLEMIPELKDNYTIEVSFLDK</sequence>
<organism evidence="2 3">
    <name type="scientific">[Eubacterium] hominis</name>
    <dbReference type="NCBI Taxonomy" id="2764325"/>
    <lineage>
        <taxon>Bacteria</taxon>
        <taxon>Bacillati</taxon>
        <taxon>Bacillota</taxon>
        <taxon>Erysipelotrichia</taxon>
        <taxon>Erysipelotrichales</taxon>
        <taxon>Erysipelotrichaceae</taxon>
        <taxon>Amedibacillus</taxon>
    </lineage>
</organism>
<dbReference type="AlphaFoldDB" id="A0A7G9GIN4"/>
<dbReference type="Proteomes" id="UP000515856">
    <property type="component" value="Chromosome"/>
</dbReference>
<keyword evidence="1" id="KW-0812">Transmembrane</keyword>
<evidence type="ECO:0000313" key="3">
    <source>
        <dbReference type="Proteomes" id="UP000515856"/>
    </source>
</evidence>
<evidence type="ECO:0000313" key="2">
    <source>
        <dbReference type="EMBL" id="QNM10666.1"/>
    </source>
</evidence>
<dbReference type="KEGG" id="ehn:H9Q80_10205"/>
<feature type="transmembrane region" description="Helical" evidence="1">
    <location>
        <begin position="12"/>
        <end position="34"/>
    </location>
</feature>
<keyword evidence="1" id="KW-1133">Transmembrane helix</keyword>
<dbReference type="EMBL" id="CP060636">
    <property type="protein sequence ID" value="QNM10666.1"/>
    <property type="molecule type" value="Genomic_DNA"/>
</dbReference>
<accession>A0A7G9GIN4</accession>
<proteinExistence type="predicted"/>
<name>A0A7G9GIN4_9FIRM</name>
<dbReference type="InterPro" id="IPR025324">
    <property type="entry name" value="DUF4230"/>
</dbReference>
<keyword evidence="3" id="KW-1185">Reference proteome</keyword>
<dbReference type="Pfam" id="PF14014">
    <property type="entry name" value="DUF4230"/>
    <property type="match status" value="1"/>
</dbReference>
<protein>
    <submittedName>
        <fullName evidence="2">DUF4230 domain-containing protein</fullName>
    </submittedName>
</protein>
<gene>
    <name evidence="2" type="ORF">H9Q80_10205</name>
</gene>
<evidence type="ECO:0000256" key="1">
    <source>
        <dbReference type="SAM" id="Phobius"/>
    </source>
</evidence>
<dbReference type="RefSeq" id="WP_117454713.1">
    <property type="nucleotide sequence ID" value="NZ_CP060636.1"/>
</dbReference>
<reference evidence="2 3" key="1">
    <citation type="submission" date="2020-08" db="EMBL/GenBank/DDBJ databases">
        <authorList>
            <person name="Liu C."/>
            <person name="Sun Q."/>
        </authorList>
    </citation>
    <scope>NUCLEOTIDE SEQUENCE [LARGE SCALE GENOMIC DNA]</scope>
    <source>
        <strain evidence="2 3">NSJ-61</strain>
    </source>
</reference>